<feature type="transmembrane region" description="Helical" evidence="2">
    <location>
        <begin position="314"/>
        <end position="335"/>
    </location>
</feature>
<evidence type="ECO:0000256" key="1">
    <source>
        <dbReference type="ARBA" id="ARBA00003787"/>
    </source>
</evidence>
<dbReference type="PANTHER" id="PTHR30188:SF3">
    <property type="entry name" value="ABC TRANSPORTER PERMEASE"/>
    <property type="match status" value="1"/>
</dbReference>
<feature type="transmembrane region" description="Helical" evidence="2">
    <location>
        <begin position="355"/>
        <end position="376"/>
    </location>
</feature>
<comment type="function">
    <text evidence="1">Could be part of an ABC transporter complex.</text>
</comment>
<gene>
    <name evidence="3" type="ORF">BV133_364</name>
</gene>
<name>A0A182CYU1_BLAVI</name>
<dbReference type="GO" id="GO:0043190">
    <property type="term" value="C:ATP-binding cassette (ABC) transporter complex"/>
    <property type="evidence" value="ECO:0007669"/>
    <property type="project" value="InterPro"/>
</dbReference>
<evidence type="ECO:0000313" key="3">
    <source>
        <dbReference type="EMBL" id="BAR97957.1"/>
    </source>
</evidence>
<dbReference type="NCBIfam" id="TIGR00056">
    <property type="entry name" value="MlaE family lipid ABC transporter permease subunit"/>
    <property type="match status" value="1"/>
</dbReference>
<comment type="subcellular location">
    <subcellularLocation>
        <location evidence="2">Cell inner membrane</location>
        <topology evidence="2">Multi-pass membrane protein</topology>
    </subcellularLocation>
</comment>
<dbReference type="Pfam" id="PF02405">
    <property type="entry name" value="MlaE"/>
    <property type="match status" value="1"/>
</dbReference>
<feature type="transmembrane region" description="Helical" evidence="2">
    <location>
        <begin position="208"/>
        <end position="227"/>
    </location>
</feature>
<keyword evidence="2" id="KW-0472">Membrane</keyword>
<feature type="transmembrane region" description="Helical" evidence="2">
    <location>
        <begin position="168"/>
        <end position="188"/>
    </location>
</feature>
<dbReference type="AlphaFoldDB" id="A0A182CYU1"/>
<dbReference type="PATRIC" id="fig|1079.6.peg.991"/>
<organism evidence="3">
    <name type="scientific">Blastochloris viridis</name>
    <name type="common">Rhodopseudomonas viridis</name>
    <dbReference type="NCBI Taxonomy" id="1079"/>
    <lineage>
        <taxon>Bacteria</taxon>
        <taxon>Pseudomonadati</taxon>
        <taxon>Pseudomonadota</taxon>
        <taxon>Alphaproteobacteria</taxon>
        <taxon>Hyphomicrobiales</taxon>
        <taxon>Blastochloridaceae</taxon>
        <taxon>Blastochloris</taxon>
    </lineage>
</organism>
<dbReference type="InterPro" id="IPR036513">
    <property type="entry name" value="STAS_dom_sf"/>
</dbReference>
<dbReference type="EMBL" id="AP014854">
    <property type="protein sequence ID" value="BAR97957.1"/>
    <property type="molecule type" value="Genomic_DNA"/>
</dbReference>
<keyword evidence="2" id="KW-0812">Transmembrane</keyword>
<dbReference type="KEGG" id="bvr:BVIR_957"/>
<keyword evidence="2" id="KW-1003">Cell membrane</keyword>
<comment type="similarity">
    <text evidence="2">Belongs to the MlaE permease family.</text>
</comment>
<proteinExistence type="inferred from homology"/>
<reference evidence="3" key="1">
    <citation type="journal article" date="2015" name="Genome Announc.">
        <title>Complete Genome Sequence of the Bacteriochlorophyll b-Producing Photosynthetic Bacterium Blastochloris viridis.</title>
        <authorList>
            <person name="Tsukatani Y."/>
            <person name="Hirose Y."/>
            <person name="Harada J."/>
            <person name="Misawa N."/>
            <person name="Mori K."/>
            <person name="Inoue K."/>
            <person name="Tamiaki H."/>
        </authorList>
    </citation>
    <scope>NUCLEOTIDE SEQUENCE [LARGE SCALE GENOMIC DNA]</scope>
    <source>
        <strain evidence="3">DSM 133</strain>
    </source>
</reference>
<keyword evidence="2" id="KW-1133">Transmembrane helix</keyword>
<dbReference type="RefSeq" id="WP_055036648.1">
    <property type="nucleotide sequence ID" value="NZ_AP014854.2"/>
</dbReference>
<dbReference type="PANTHER" id="PTHR30188">
    <property type="entry name" value="ABC TRANSPORTER PERMEASE PROTEIN-RELATED"/>
    <property type="match status" value="1"/>
</dbReference>
<evidence type="ECO:0000256" key="2">
    <source>
        <dbReference type="RuleBase" id="RU362044"/>
    </source>
</evidence>
<dbReference type="InterPro" id="IPR030802">
    <property type="entry name" value="Permease_MalE"/>
</dbReference>
<dbReference type="OrthoDB" id="9805022at2"/>
<feature type="transmembrane region" description="Helical" evidence="2">
    <location>
        <begin position="265"/>
        <end position="294"/>
    </location>
</feature>
<dbReference type="SUPFAM" id="SSF52091">
    <property type="entry name" value="SpoIIaa-like"/>
    <property type="match status" value="1"/>
</dbReference>
<keyword evidence="2" id="KW-0997">Cell inner membrane</keyword>
<sequence>MTGGPLLQSTIRGRSLVIEAGGTWTSARAAELEKLVEAVGEEAAAVDNVELRLARIERLDTYGAWLIERLLRQERGKSTEIRMVGLDPRFDALIASMHEANRREPPPVLPSNGIRWFVEITGAAVVGIARDFVQITEFLGETMAAAGRALRRPAQFRPIAIVHQIDRAGIGAVPIIMLMTFLIGAIVAQQGIFHFRKFGAETYVVDMIGILTLRELAVLLVAIMLAGRSGSAYTAELGSMRMREETDALRVMGLDPIEVLVLPRLIALIIVMPLLTFIGAISALTGGGMVTWLYGGMSPDVYLDRLREAISLSTFQVGLIKAPFMALVIGLIACVEGFRVQGSAESLGLRTTASVVKAIFMVMVLDGLFAMFFAAVDM</sequence>
<protein>
    <submittedName>
        <fullName evidence="3">ABC-type transport system</fullName>
    </submittedName>
</protein>
<accession>A0A182CYU1</accession>
<dbReference type="GO" id="GO:0005548">
    <property type="term" value="F:phospholipid transporter activity"/>
    <property type="evidence" value="ECO:0007669"/>
    <property type="project" value="TreeGrafter"/>
</dbReference>
<dbReference type="InterPro" id="IPR003453">
    <property type="entry name" value="ABC_MlaE_roteobac"/>
</dbReference>